<dbReference type="OrthoDB" id="2799313at2759"/>
<proteinExistence type="predicted"/>
<gene>
    <name evidence="1" type="ORF">PHLGIDRAFT_462428</name>
</gene>
<dbReference type="AlphaFoldDB" id="A0A0C3S9R4"/>
<evidence type="ECO:0000313" key="1">
    <source>
        <dbReference type="EMBL" id="KIP06405.1"/>
    </source>
</evidence>
<name>A0A0C3S9R4_PHLG1</name>
<dbReference type="HOGENOM" id="CLU_094687_1_0_1"/>
<organism evidence="1 2">
    <name type="scientific">Phlebiopsis gigantea (strain 11061_1 CR5-6)</name>
    <name type="common">White-rot fungus</name>
    <name type="synonym">Peniophora gigantea</name>
    <dbReference type="NCBI Taxonomy" id="745531"/>
    <lineage>
        <taxon>Eukaryota</taxon>
        <taxon>Fungi</taxon>
        <taxon>Dikarya</taxon>
        <taxon>Basidiomycota</taxon>
        <taxon>Agaricomycotina</taxon>
        <taxon>Agaricomycetes</taxon>
        <taxon>Polyporales</taxon>
        <taxon>Phanerochaetaceae</taxon>
        <taxon>Phlebiopsis</taxon>
    </lineage>
</organism>
<dbReference type="Proteomes" id="UP000053257">
    <property type="component" value="Unassembled WGS sequence"/>
</dbReference>
<evidence type="ECO:0000313" key="2">
    <source>
        <dbReference type="Proteomes" id="UP000053257"/>
    </source>
</evidence>
<reference evidence="1 2" key="1">
    <citation type="journal article" date="2014" name="PLoS Genet.">
        <title>Analysis of the Phlebiopsis gigantea genome, transcriptome and secretome provides insight into its pioneer colonization strategies of wood.</title>
        <authorList>
            <person name="Hori C."/>
            <person name="Ishida T."/>
            <person name="Igarashi K."/>
            <person name="Samejima M."/>
            <person name="Suzuki H."/>
            <person name="Master E."/>
            <person name="Ferreira P."/>
            <person name="Ruiz-Duenas F.J."/>
            <person name="Held B."/>
            <person name="Canessa P."/>
            <person name="Larrondo L.F."/>
            <person name="Schmoll M."/>
            <person name="Druzhinina I.S."/>
            <person name="Kubicek C.P."/>
            <person name="Gaskell J.A."/>
            <person name="Kersten P."/>
            <person name="St John F."/>
            <person name="Glasner J."/>
            <person name="Sabat G."/>
            <person name="Splinter BonDurant S."/>
            <person name="Syed K."/>
            <person name="Yadav J."/>
            <person name="Mgbeahuruike A.C."/>
            <person name="Kovalchuk A."/>
            <person name="Asiegbu F.O."/>
            <person name="Lackner G."/>
            <person name="Hoffmeister D."/>
            <person name="Rencoret J."/>
            <person name="Gutierrez A."/>
            <person name="Sun H."/>
            <person name="Lindquist E."/>
            <person name="Barry K."/>
            <person name="Riley R."/>
            <person name="Grigoriev I.V."/>
            <person name="Henrissat B."/>
            <person name="Kues U."/>
            <person name="Berka R.M."/>
            <person name="Martinez A.T."/>
            <person name="Covert S.F."/>
            <person name="Blanchette R.A."/>
            <person name="Cullen D."/>
        </authorList>
    </citation>
    <scope>NUCLEOTIDE SEQUENCE [LARGE SCALE GENOMIC DNA]</scope>
    <source>
        <strain evidence="1 2">11061_1 CR5-6</strain>
    </source>
</reference>
<protein>
    <submittedName>
        <fullName evidence="1">Uncharacterized protein</fullName>
    </submittedName>
</protein>
<keyword evidence="2" id="KW-1185">Reference proteome</keyword>
<dbReference type="EMBL" id="KN840519">
    <property type="protein sequence ID" value="KIP06405.1"/>
    <property type="molecule type" value="Genomic_DNA"/>
</dbReference>
<sequence length="184" mass="20618">MSPPDASNFHTFMDFDDQLPPGIIVPQKVYAAPAHMTWRPLPCIKFLSDASLGLSIQKAIVSSRVDGLQNAHTNPSLAPPGVARITLRIIWPGYEPWVDTDSINLIKIDPTTSHHMPCTWQEVTQQVARRFLAFFIAMRSSPGPMGKYPDWHISRIPFAQLYLVELRNVSPSGWQPVISYEPGV</sequence>
<accession>A0A0C3S9R4</accession>